<comment type="caution">
    <text evidence="2">The sequence shown here is derived from an EMBL/GenBank/DDBJ whole genome shotgun (WGS) entry which is preliminary data.</text>
</comment>
<evidence type="ECO:0000256" key="1">
    <source>
        <dbReference type="SAM" id="Phobius"/>
    </source>
</evidence>
<feature type="transmembrane region" description="Helical" evidence="1">
    <location>
        <begin position="171"/>
        <end position="189"/>
    </location>
</feature>
<evidence type="ECO:0008006" key="4">
    <source>
        <dbReference type="Google" id="ProtNLM"/>
    </source>
</evidence>
<dbReference type="OrthoDB" id="2591569at2"/>
<protein>
    <recommendedName>
        <fullName evidence="4">HXXEE domain-containing protein</fullName>
    </recommendedName>
</protein>
<evidence type="ECO:0000313" key="3">
    <source>
        <dbReference type="Proteomes" id="UP000193529"/>
    </source>
</evidence>
<gene>
    <name evidence="2" type="ORF">AWC19_09610</name>
</gene>
<dbReference type="InterPro" id="IPR025671">
    <property type="entry name" value="HXXEE"/>
</dbReference>
<dbReference type="Proteomes" id="UP000193529">
    <property type="component" value="Unassembled WGS sequence"/>
</dbReference>
<dbReference type="RefSeq" id="WP_158090870.1">
    <property type="nucleotide sequence ID" value="NZ_LQPJ01000102.1"/>
</dbReference>
<feature type="transmembrane region" description="Helical" evidence="1">
    <location>
        <begin position="12"/>
        <end position="28"/>
    </location>
</feature>
<accession>A0A1X1ZM36</accession>
<keyword evidence="3" id="KW-1185">Reference proteome</keyword>
<name>A0A1X1ZM36_9MYCO</name>
<evidence type="ECO:0000313" key="2">
    <source>
        <dbReference type="EMBL" id="ORW24355.1"/>
    </source>
</evidence>
<sequence length="231" mass="25979">MTPLKFFSRHWHDVGVVSGLIAGIYLAIAWKHLDVLQRIVIINFIIVVLHQFEEYSWPGGFPYVANKIFIPLVGGNFFKPLNQLSSAAANCTFAYVFYLLPVFFPHTIWLALGTFIFGSVLQVIGHGIVVNYQIRSLISPGTITAVLGWLPLGVIYVKYIYDHGLVGAWDWPLAVAYTIAGGVGCFYLVEQVWLGSDDPNYHPFDEDELARFRIPEKFEAAQRSRAAKKQA</sequence>
<dbReference type="AlphaFoldDB" id="A0A1X1ZM36"/>
<keyword evidence="1" id="KW-0472">Membrane</keyword>
<feature type="transmembrane region" description="Helical" evidence="1">
    <location>
        <begin position="137"/>
        <end position="159"/>
    </location>
</feature>
<organism evidence="2 3">
    <name type="scientific">Mycobacterium palustre</name>
    <dbReference type="NCBI Taxonomy" id="153971"/>
    <lineage>
        <taxon>Bacteria</taxon>
        <taxon>Bacillati</taxon>
        <taxon>Actinomycetota</taxon>
        <taxon>Actinomycetes</taxon>
        <taxon>Mycobacteriales</taxon>
        <taxon>Mycobacteriaceae</taxon>
        <taxon>Mycobacterium</taxon>
        <taxon>Mycobacterium simiae complex</taxon>
    </lineage>
</organism>
<reference evidence="2 3" key="1">
    <citation type="submission" date="2016-01" db="EMBL/GenBank/DDBJ databases">
        <title>The new phylogeny of the genus Mycobacterium.</title>
        <authorList>
            <person name="Tarcisio F."/>
            <person name="Conor M."/>
            <person name="Antonella G."/>
            <person name="Elisabetta G."/>
            <person name="Giulia F.S."/>
            <person name="Sara T."/>
            <person name="Anna F."/>
            <person name="Clotilde B."/>
            <person name="Roberto B."/>
            <person name="Veronica D.S."/>
            <person name="Fabio R."/>
            <person name="Monica P."/>
            <person name="Olivier J."/>
            <person name="Enrico T."/>
            <person name="Nicola S."/>
        </authorList>
    </citation>
    <scope>NUCLEOTIDE SEQUENCE [LARGE SCALE GENOMIC DNA]</scope>
    <source>
        <strain evidence="2 3">DSM 44572</strain>
    </source>
</reference>
<dbReference type="EMBL" id="LQPJ01000102">
    <property type="protein sequence ID" value="ORW24355.1"/>
    <property type="molecule type" value="Genomic_DNA"/>
</dbReference>
<keyword evidence="1" id="KW-0812">Transmembrane</keyword>
<dbReference type="Pfam" id="PF13787">
    <property type="entry name" value="HXXEE"/>
    <property type="match status" value="1"/>
</dbReference>
<feature type="transmembrane region" description="Helical" evidence="1">
    <location>
        <begin position="108"/>
        <end position="130"/>
    </location>
</feature>
<proteinExistence type="predicted"/>
<keyword evidence="1" id="KW-1133">Transmembrane helix</keyword>
<feature type="transmembrane region" description="Helical" evidence="1">
    <location>
        <begin position="35"/>
        <end position="52"/>
    </location>
</feature>